<evidence type="ECO:0000313" key="3">
    <source>
        <dbReference type="Proteomes" id="UP001152178"/>
    </source>
</evidence>
<reference evidence="2" key="1">
    <citation type="submission" date="2022-11" db="EMBL/GenBank/DDBJ databases">
        <authorList>
            <person name="Coimbra C."/>
        </authorList>
    </citation>
    <scope>NUCLEOTIDE SEQUENCE</scope>
    <source>
        <strain evidence="2">Jales19</strain>
    </source>
</reference>
<organism evidence="2 3">
    <name type="scientific">Mesorhizobium qingshengii</name>
    <dbReference type="NCBI Taxonomy" id="1165689"/>
    <lineage>
        <taxon>Bacteria</taxon>
        <taxon>Pseudomonadati</taxon>
        <taxon>Pseudomonadota</taxon>
        <taxon>Alphaproteobacteria</taxon>
        <taxon>Hyphomicrobiales</taxon>
        <taxon>Phyllobacteriaceae</taxon>
        <taxon>Mesorhizobium</taxon>
    </lineage>
</organism>
<evidence type="ECO:0000313" key="2">
    <source>
        <dbReference type="EMBL" id="MCZ8547170.1"/>
    </source>
</evidence>
<protein>
    <recommendedName>
        <fullName evidence="4">Scaffolding protein</fullName>
    </recommendedName>
</protein>
<evidence type="ECO:0000256" key="1">
    <source>
        <dbReference type="SAM" id="MobiDB-lite"/>
    </source>
</evidence>
<proteinExistence type="predicted"/>
<accession>A0ABT4R036</accession>
<feature type="region of interest" description="Disordered" evidence="1">
    <location>
        <begin position="1"/>
        <end position="73"/>
    </location>
</feature>
<dbReference type="EMBL" id="JAPFQA010000012">
    <property type="protein sequence ID" value="MCZ8547170.1"/>
    <property type="molecule type" value="Genomic_DNA"/>
</dbReference>
<keyword evidence="3" id="KW-1185">Reference proteome</keyword>
<comment type="caution">
    <text evidence="2">The sequence shown here is derived from an EMBL/GenBank/DDBJ whole genome shotgun (WGS) entry which is preliminary data.</text>
</comment>
<gene>
    <name evidence="2" type="ORF">OOJ09_23520</name>
</gene>
<dbReference type="RefSeq" id="WP_269907494.1">
    <property type="nucleotide sequence ID" value="NZ_JAPFQA010000012.1"/>
</dbReference>
<name>A0ABT4R036_9HYPH</name>
<sequence>MAEIDAASVLFPNDVPSRPASVPEWAHAQRTAAEQRLVGNHGKPDAAAAVAFPSERKADASPPAGEKSDDPAAVLFKDDAARKGVDYERAVGGELDQFTLDAMKDGDTERASALKAATAALSEDFRAAGTEPATIEEAFTIVRQSADSFSPPTPEQIEAGFVAGMSELSASGVTEADIGIARRFIADMERVSPGVVASLERHGAGNDPRLVRSAIKEAKRRGYR</sequence>
<evidence type="ECO:0008006" key="4">
    <source>
        <dbReference type="Google" id="ProtNLM"/>
    </source>
</evidence>
<dbReference type="Proteomes" id="UP001152178">
    <property type="component" value="Unassembled WGS sequence"/>
</dbReference>